<comment type="caution">
    <text evidence="3">The sequence shown here is derived from an EMBL/GenBank/DDBJ whole genome shotgun (WGS) entry which is preliminary data.</text>
</comment>
<dbReference type="GeneID" id="93711258"/>
<accession>A0A1I6ACR9</accession>
<keyword evidence="4" id="KW-1185">Reference proteome</keyword>
<dbReference type="NCBIfam" id="TIGR03090">
    <property type="entry name" value="SASP_tlp"/>
    <property type="match status" value="1"/>
</dbReference>
<comment type="subcellular location">
    <subcellularLocation>
        <location evidence="1">Spore core</location>
    </subcellularLocation>
</comment>
<evidence type="ECO:0000256" key="2">
    <source>
        <dbReference type="SAM" id="MobiDB-lite"/>
    </source>
</evidence>
<dbReference type="HAMAP" id="MF_01506">
    <property type="entry name" value="Tlp"/>
    <property type="match status" value="1"/>
</dbReference>
<protein>
    <recommendedName>
        <fullName evidence="1">Small, acid-soluble spore protein Tlp</fullName>
    </recommendedName>
</protein>
<proteinExistence type="evidence at transcript level"/>
<evidence type="ECO:0000313" key="4">
    <source>
        <dbReference type="Proteomes" id="UP000182762"/>
    </source>
</evidence>
<reference evidence="3 4" key="1">
    <citation type="submission" date="2016-10" db="EMBL/GenBank/DDBJ databases">
        <authorList>
            <person name="Varghese N."/>
            <person name="Submissions S."/>
        </authorList>
    </citation>
    <scope>NUCLEOTIDE SEQUENCE [LARGE SCALE GENOMIC DNA]</scope>
    <source>
        <strain evidence="3 4">DSM 13796</strain>
    </source>
</reference>
<dbReference type="InterPro" id="IPR017524">
    <property type="entry name" value="SASP_thioredoxin-like"/>
</dbReference>
<dbReference type="RefSeq" id="WP_061805310.1">
    <property type="nucleotide sequence ID" value="NZ_FOXX01000006.1"/>
</dbReference>
<gene>
    <name evidence="1" type="primary">tlp</name>
    <name evidence="3" type="ORF">SAMN02745910_02614</name>
</gene>
<name>A0A1I6ACR9_9BACI</name>
<evidence type="ECO:0000313" key="3">
    <source>
        <dbReference type="EMBL" id="SFQ66357.1"/>
    </source>
</evidence>
<organism evidence="3 4">
    <name type="scientific">Priestia endophytica DSM 13796</name>
    <dbReference type="NCBI Taxonomy" id="1121089"/>
    <lineage>
        <taxon>Bacteria</taxon>
        <taxon>Bacillati</taxon>
        <taxon>Bacillota</taxon>
        <taxon>Bacilli</taxon>
        <taxon>Bacillales</taxon>
        <taxon>Bacillaceae</taxon>
        <taxon>Priestia</taxon>
    </lineage>
</organism>
<dbReference type="Proteomes" id="UP000182762">
    <property type="component" value="Unassembled WGS sequence"/>
</dbReference>
<keyword evidence="1" id="KW-0749">Sporulation</keyword>
<comment type="induction">
    <text evidence="1">Expressed only in the forespore compartment of sporulating cells.</text>
</comment>
<dbReference type="Pfam" id="PF19824">
    <property type="entry name" value="Tlp"/>
    <property type="match status" value="1"/>
</dbReference>
<feature type="region of interest" description="Disordered" evidence="2">
    <location>
        <begin position="37"/>
        <end position="77"/>
    </location>
</feature>
<dbReference type="EMBL" id="FOXX01000006">
    <property type="protein sequence ID" value="SFQ66357.1"/>
    <property type="molecule type" value="Genomic_DNA"/>
</dbReference>
<sequence>MAWQQPNPDDRSDNVERLQEAINNTFENMCKAEDALEHASAKDRADIEAKNHRREESLTAMRNEVKEEAADRENGYQ</sequence>
<evidence type="ECO:0000256" key="1">
    <source>
        <dbReference type="HAMAP-Rule" id="MF_01506"/>
    </source>
</evidence>
<comment type="similarity">
    <text evidence="1">Belongs to the Tlp family.</text>
</comment>